<evidence type="ECO:0000259" key="4">
    <source>
        <dbReference type="Pfam" id="PF00852"/>
    </source>
</evidence>
<dbReference type="Gene3D" id="3.40.50.11660">
    <property type="entry name" value="Glycosyl transferase family 10, C-terminal domain"/>
    <property type="match status" value="1"/>
</dbReference>
<dbReference type="GO" id="GO:0008417">
    <property type="term" value="F:fucosyltransferase activity"/>
    <property type="evidence" value="ECO:0007669"/>
    <property type="project" value="InterPro"/>
</dbReference>
<comment type="similarity">
    <text evidence="1">Belongs to the glycosyltransferase 10 family.</text>
</comment>
<gene>
    <name evidence="5" type="ORF">F3B85_21990</name>
</gene>
<evidence type="ECO:0000256" key="1">
    <source>
        <dbReference type="ARBA" id="ARBA00008919"/>
    </source>
</evidence>
<dbReference type="SUPFAM" id="SSF53756">
    <property type="entry name" value="UDP-Glycosyltransferase/glycogen phosphorylase"/>
    <property type="match status" value="1"/>
</dbReference>
<sequence length="336" mass="40022">MVGCNKNRKIMNRVKRKYIYWKDILERRHVGLQATKGHQVRIYNWSRVYSPDLWLVNFIEKRGLLIGKPKLKIGLYSIFAPDWLTVFDDCDLRIFVARENLHKPGMKRWEHQFLNDNRFQLSIGFDNLEHDQYLRIPFWMTWNTFQPTDTYKEIKERVLHMNNPLNHSYDNRKFACFLCSHSDPGRQHLYDRLSSIDRVDCDGRGMHNNDTLRMIHKDNKLSYLRDYRFNLTPENSNDPYYCTEKLMEAFQAGTVPIYFGCNNNPEPDVINSKAIVFIMQAEIPENQLKLISELNSSKDSYMEFATQPCLLPDAENVIWGYYEQLEDKLKEIIKNV</sequence>
<evidence type="ECO:0000256" key="2">
    <source>
        <dbReference type="ARBA" id="ARBA00022676"/>
    </source>
</evidence>
<dbReference type="InterPro" id="IPR038577">
    <property type="entry name" value="GT10-like_C_sf"/>
</dbReference>
<dbReference type="EMBL" id="VWGP01000021">
    <property type="protein sequence ID" value="KAA4529396.1"/>
    <property type="molecule type" value="Genomic_DNA"/>
</dbReference>
<proteinExistence type="inferred from homology"/>
<evidence type="ECO:0000256" key="3">
    <source>
        <dbReference type="ARBA" id="ARBA00022679"/>
    </source>
</evidence>
<dbReference type="GO" id="GO:0016020">
    <property type="term" value="C:membrane"/>
    <property type="evidence" value="ECO:0007669"/>
    <property type="project" value="InterPro"/>
</dbReference>
<keyword evidence="2" id="KW-0328">Glycosyltransferase</keyword>
<dbReference type="PANTHER" id="PTHR11929">
    <property type="entry name" value="ALPHA- 1,3 -FUCOSYLTRANSFERASE"/>
    <property type="match status" value="1"/>
</dbReference>
<comment type="caution">
    <text evidence="5">The sequence shown here is derived from an EMBL/GenBank/DDBJ whole genome shotgun (WGS) entry which is preliminary data.</text>
</comment>
<keyword evidence="3" id="KW-0808">Transferase</keyword>
<name>A0A5M5LZE8_BACOV</name>
<evidence type="ECO:0000313" key="6">
    <source>
        <dbReference type="Proteomes" id="UP000478493"/>
    </source>
</evidence>
<protein>
    <recommendedName>
        <fullName evidence="4">Fucosyltransferase C-terminal domain-containing protein</fullName>
    </recommendedName>
</protein>
<dbReference type="AlphaFoldDB" id="A0A5M5LZE8"/>
<dbReference type="Pfam" id="PF00852">
    <property type="entry name" value="Glyco_transf_10"/>
    <property type="match status" value="1"/>
</dbReference>
<dbReference type="Proteomes" id="UP000478493">
    <property type="component" value="Unassembled WGS sequence"/>
</dbReference>
<dbReference type="PANTHER" id="PTHR11929:SF194">
    <property type="entry name" value="ALPHA-(1,3)-FUCOSYLTRANSFERASE 10"/>
    <property type="match status" value="1"/>
</dbReference>
<feature type="domain" description="Fucosyltransferase C-terminal" evidence="4">
    <location>
        <begin position="172"/>
        <end position="304"/>
    </location>
</feature>
<dbReference type="InterPro" id="IPR001503">
    <property type="entry name" value="Glyco_trans_10"/>
</dbReference>
<evidence type="ECO:0000313" key="5">
    <source>
        <dbReference type="EMBL" id="KAA4529396.1"/>
    </source>
</evidence>
<dbReference type="InterPro" id="IPR055270">
    <property type="entry name" value="Glyco_tran_10_C"/>
</dbReference>
<organism evidence="5 6">
    <name type="scientific">Bacteroides ovatus</name>
    <dbReference type="NCBI Taxonomy" id="28116"/>
    <lineage>
        <taxon>Bacteria</taxon>
        <taxon>Pseudomonadati</taxon>
        <taxon>Bacteroidota</taxon>
        <taxon>Bacteroidia</taxon>
        <taxon>Bacteroidales</taxon>
        <taxon>Bacteroidaceae</taxon>
        <taxon>Bacteroides</taxon>
    </lineage>
</organism>
<accession>A0A5M5LZE8</accession>
<reference evidence="5 6" key="1">
    <citation type="journal article" date="2019" name="Nat. Med.">
        <title>A library of human gut bacterial isolates paired with longitudinal multiomics data enables mechanistic microbiome research.</title>
        <authorList>
            <person name="Poyet M."/>
            <person name="Groussin M."/>
            <person name="Gibbons S.M."/>
            <person name="Avila-Pacheco J."/>
            <person name="Jiang X."/>
            <person name="Kearney S.M."/>
            <person name="Perrotta A.R."/>
            <person name="Berdy B."/>
            <person name="Zhao S."/>
            <person name="Lieberman T.D."/>
            <person name="Swanson P.K."/>
            <person name="Smith M."/>
            <person name="Roesemann S."/>
            <person name="Alexander J.E."/>
            <person name="Rich S.A."/>
            <person name="Livny J."/>
            <person name="Vlamakis H."/>
            <person name="Clish C."/>
            <person name="Bullock K."/>
            <person name="Deik A."/>
            <person name="Scott J."/>
            <person name="Pierce K.A."/>
            <person name="Xavier R.J."/>
            <person name="Alm E.J."/>
        </authorList>
    </citation>
    <scope>NUCLEOTIDE SEQUENCE [LARGE SCALE GENOMIC DNA]</scope>
    <source>
        <strain evidence="5 6">BIOML-A41</strain>
    </source>
</reference>